<organism evidence="3 4">
    <name type="scientific">Chelonoidis abingdonii</name>
    <name type="common">Abingdon island giant tortoise</name>
    <name type="synonym">Testudo abingdonii</name>
    <dbReference type="NCBI Taxonomy" id="106734"/>
    <lineage>
        <taxon>Eukaryota</taxon>
        <taxon>Metazoa</taxon>
        <taxon>Chordata</taxon>
        <taxon>Craniata</taxon>
        <taxon>Vertebrata</taxon>
        <taxon>Euteleostomi</taxon>
        <taxon>Archelosauria</taxon>
        <taxon>Testudinata</taxon>
        <taxon>Testudines</taxon>
        <taxon>Cryptodira</taxon>
        <taxon>Durocryptodira</taxon>
        <taxon>Testudinoidea</taxon>
        <taxon>Testudinidae</taxon>
        <taxon>Chelonoidis</taxon>
    </lineage>
</organism>
<keyword evidence="2" id="KW-1133">Transmembrane helix</keyword>
<keyword evidence="2" id="KW-0472">Membrane</keyword>
<feature type="region of interest" description="Disordered" evidence="1">
    <location>
        <begin position="1"/>
        <end position="23"/>
    </location>
</feature>
<feature type="compositionally biased region" description="Basic and acidic residues" evidence="1">
    <location>
        <begin position="1"/>
        <end position="18"/>
    </location>
</feature>
<evidence type="ECO:0000256" key="2">
    <source>
        <dbReference type="SAM" id="Phobius"/>
    </source>
</evidence>
<proteinExistence type="predicted"/>
<evidence type="ECO:0000256" key="1">
    <source>
        <dbReference type="SAM" id="MobiDB-lite"/>
    </source>
</evidence>
<dbReference type="Ensembl" id="ENSCABT00000026157.1">
    <property type="protein sequence ID" value="ENSCABP00000023873.1"/>
    <property type="gene ID" value="ENSCABG00000017575.1"/>
</dbReference>
<evidence type="ECO:0000313" key="4">
    <source>
        <dbReference type="Proteomes" id="UP000694404"/>
    </source>
</evidence>
<evidence type="ECO:0000313" key="3">
    <source>
        <dbReference type="Ensembl" id="ENSCABP00000023873.1"/>
    </source>
</evidence>
<dbReference type="AlphaFoldDB" id="A0A8C0IXR4"/>
<feature type="transmembrane region" description="Helical" evidence="2">
    <location>
        <begin position="39"/>
        <end position="57"/>
    </location>
</feature>
<sequence>LAGGIRGDRSSEEGKMDGETTGPAELRKPVLFRTYRRRWFLLVVVCLLNCSNAMVTVQSQGRQGACLSPAALLTGLLMAWSAVLIGANRVPFPPGTPAENRTLGNPTSWVYKGQGITRQSYMTEINHACKSCIQVMKLFLQMQ</sequence>
<reference evidence="3" key="1">
    <citation type="submission" date="2025-08" db="UniProtKB">
        <authorList>
            <consortium name="Ensembl"/>
        </authorList>
    </citation>
    <scope>IDENTIFICATION</scope>
</reference>
<name>A0A8C0IXR4_CHEAB</name>
<accession>A0A8C0IXR4</accession>
<feature type="transmembrane region" description="Helical" evidence="2">
    <location>
        <begin position="69"/>
        <end position="87"/>
    </location>
</feature>
<dbReference type="Proteomes" id="UP000694404">
    <property type="component" value="Unplaced"/>
</dbReference>
<keyword evidence="4" id="KW-1185">Reference proteome</keyword>
<protein>
    <submittedName>
        <fullName evidence="3">Uncharacterized protein</fullName>
    </submittedName>
</protein>
<reference evidence="3" key="2">
    <citation type="submission" date="2025-09" db="UniProtKB">
        <authorList>
            <consortium name="Ensembl"/>
        </authorList>
    </citation>
    <scope>IDENTIFICATION</scope>
</reference>
<keyword evidence="2" id="KW-0812">Transmembrane</keyword>